<evidence type="ECO:0000256" key="9">
    <source>
        <dbReference type="ARBA" id="ARBA00032658"/>
    </source>
</evidence>
<feature type="transmembrane region" description="Helical" evidence="11">
    <location>
        <begin position="86"/>
        <end position="111"/>
    </location>
</feature>
<accession>B3RYA0</accession>
<evidence type="ECO:0000256" key="11">
    <source>
        <dbReference type="SAM" id="Phobius"/>
    </source>
</evidence>
<evidence type="ECO:0000256" key="2">
    <source>
        <dbReference type="ARBA" id="ARBA00004127"/>
    </source>
</evidence>
<dbReference type="InterPro" id="IPR008915">
    <property type="entry name" value="Peptidase_M50"/>
</dbReference>
<dbReference type="EC" id="3.4.24.85" evidence="4"/>
<comment type="subcellular location">
    <subcellularLocation>
        <location evidence="2">Endomembrane system</location>
        <topology evidence="2">Multi-pass membrane protein</topology>
    </subcellularLocation>
</comment>
<dbReference type="GO" id="GO:0016020">
    <property type="term" value="C:membrane"/>
    <property type="evidence" value="ECO:0007669"/>
    <property type="project" value="InterPro"/>
</dbReference>
<proteinExistence type="inferred from homology"/>
<keyword evidence="6 11" id="KW-0812">Transmembrane</keyword>
<dbReference type="KEGG" id="tad:TRIADDRAFT_24878"/>
<dbReference type="HOGENOM" id="CLU_032523_1_0_1"/>
<dbReference type="InParanoid" id="B3RYA0"/>
<dbReference type="STRING" id="10228.B3RYA0"/>
<dbReference type="PANTHER" id="PTHR13325:SF3">
    <property type="entry name" value="MEMBRANE-BOUND TRANSCRIPTION FACTOR SITE-2 PROTEASE"/>
    <property type="match status" value="1"/>
</dbReference>
<dbReference type="AlphaFoldDB" id="B3RYA0"/>
<evidence type="ECO:0000313" key="13">
    <source>
        <dbReference type="EMBL" id="EDV24564.1"/>
    </source>
</evidence>
<dbReference type="eggNOG" id="KOG2921">
    <property type="taxonomic scope" value="Eukaryota"/>
</dbReference>
<dbReference type="GO" id="GO:0005737">
    <property type="term" value="C:cytoplasm"/>
    <property type="evidence" value="ECO:0000318"/>
    <property type="project" value="GO_Central"/>
</dbReference>
<keyword evidence="14" id="KW-1185">Reference proteome</keyword>
<evidence type="ECO:0000256" key="5">
    <source>
        <dbReference type="ARBA" id="ARBA00014400"/>
    </source>
</evidence>
<protein>
    <recommendedName>
        <fullName evidence="5">Membrane-bound transcription factor site-2 protease</fullName>
        <ecNumber evidence="4">3.4.24.85</ecNumber>
    </recommendedName>
    <alternativeName>
        <fullName evidence="9">Endopeptidase S2P</fullName>
    </alternativeName>
</protein>
<dbReference type="OMA" id="FYSWGRW"/>
<feature type="domain" description="Peptidase M50" evidence="12">
    <location>
        <begin position="141"/>
        <end position="463"/>
    </location>
</feature>
<dbReference type="CDD" id="cd05709">
    <property type="entry name" value="S2P-M50"/>
    <property type="match status" value="1"/>
</dbReference>
<comment type="catalytic activity">
    <reaction evidence="1">
        <text>Cleaves several transcription factors that are type-2 transmembrane proteins within membrane-spanning domains. Known substrates include sterol regulatory element-binding protein (SREBP) -1, SREBP-2 and forms of the transcriptional activator ATF6. SREBP-2 is cleaved at the site 477-DRSRILL-|-CVLTFLCLSFNPLTSLLQWGGA-505. The residues Asn-Pro, 11 residues distal to the site of cleavage in the membrane-spanning domain, are important for cleavage by S2P endopeptidase. Replacement of either of these residues does not prevent cleavage, but there is no cleavage if both of these residues are replaced.</text>
        <dbReference type="EC" id="3.4.24.85"/>
    </reaction>
</comment>
<keyword evidence="7 11" id="KW-1133">Transmembrane helix</keyword>
<evidence type="ECO:0000256" key="10">
    <source>
        <dbReference type="ARBA" id="ARBA00045828"/>
    </source>
</evidence>
<dbReference type="GeneID" id="6754103"/>
<evidence type="ECO:0000256" key="8">
    <source>
        <dbReference type="ARBA" id="ARBA00023136"/>
    </source>
</evidence>
<sequence>MDLYYYNIRISLQLQISYHAYYTNLLIINFSYVSFYQQRSKWSECYDNFLRRYGITISLAQIRVTTTRLNRTFVQIGCYCTYLWKIWFTTGLCCGLVIMASSIFILTITAVRSLLPKKHTELLLTPVLPGINIGWSQLVYVIPAIAISGIFHELGHAIAAIRENVKVNGFGLFVMLIYPGAYVDLSSDHLSQISPYRQLKIYCAGAWHNIVLALLCIVLVKNLSIVLWPFYVTGGSIAVLNVFSGSPLYNVLERGDIITNINECPVQSISLWRSCLSDIQQQPLTGYCVDIRTLEKRYHHTVKGGPIFDCCNRTSSDLCFSFKSMHMQKRSKVCLNARNTSARSSCNTDLDCLTSQKSTCVIPVLPKDYRLLRIKRNRKKDVLYIDIPKNLLQAVSITNYLPRLSSLSVMIPDNVERFLLYIISFSAALALLNLVPAYALDGQWVLIALTDYFTTPSNRRTVNRLRSIIHIIGTGLLVLNVAIALRPLII</sequence>
<comment type="function">
    <text evidence="10">Zinc metalloprotease that mediates intramembrane proteolysis of proteins such as ATF6, ATF6B, SREBF1/SREBP1 and SREBF2/SREBP2. Catalyzes the second step in the proteolytic activation of the sterol regulatory element-binding proteins (SREBPs) SREBF1/SREBP1 and SREBF2/SREBP2: cleaves SREBPs within the first transmembrane segment, thereby releasing the N-terminal segment with a portion of the transmembrane segment attached. Mature N-terminal SREBP fragments shuttle to the nucleus and activate gene transcription. Also mediates the second step in the proteolytic activation of the cyclic AMP-dependent transcription factor ATF-6 (ATF6 and ATF6B). Involved in intramembrane proteolysis during bone formation. In astrocytes and osteoblasts, upon DNA damage and ER stress, mediates the second step of the regulated intramembrane proteolytic activation of the transcription factor CREB3L1, leading to the inhibition of cell-cycle progression.</text>
</comment>
<feature type="transmembrane region" description="Helical" evidence="11">
    <location>
        <begin position="418"/>
        <end position="439"/>
    </location>
</feature>
<dbReference type="Proteomes" id="UP000009022">
    <property type="component" value="Unassembled WGS sequence"/>
</dbReference>
<comment type="similarity">
    <text evidence="3">Belongs to the peptidase M50A family.</text>
</comment>
<evidence type="ECO:0000313" key="14">
    <source>
        <dbReference type="Proteomes" id="UP000009022"/>
    </source>
</evidence>
<keyword evidence="8 11" id="KW-0472">Membrane</keyword>
<dbReference type="EMBL" id="DS985245">
    <property type="protein sequence ID" value="EDV24564.1"/>
    <property type="molecule type" value="Genomic_DNA"/>
</dbReference>
<dbReference type="OrthoDB" id="69989at2759"/>
<dbReference type="GO" id="GO:0004222">
    <property type="term" value="F:metalloendopeptidase activity"/>
    <property type="evidence" value="ECO:0000318"/>
    <property type="project" value="GO_Central"/>
</dbReference>
<evidence type="ECO:0000259" key="12">
    <source>
        <dbReference type="Pfam" id="PF02163"/>
    </source>
</evidence>
<evidence type="ECO:0000256" key="3">
    <source>
        <dbReference type="ARBA" id="ARBA00009989"/>
    </source>
</evidence>
<feature type="transmembrane region" description="Helical" evidence="11">
    <location>
        <begin position="167"/>
        <end position="187"/>
    </location>
</feature>
<evidence type="ECO:0000256" key="6">
    <source>
        <dbReference type="ARBA" id="ARBA00022692"/>
    </source>
</evidence>
<feature type="transmembrane region" description="Helical" evidence="11">
    <location>
        <begin position="123"/>
        <end position="147"/>
    </location>
</feature>
<dbReference type="RefSeq" id="XP_002112454.1">
    <property type="nucleotide sequence ID" value="XM_002112418.1"/>
</dbReference>
<dbReference type="GO" id="GO:0012505">
    <property type="term" value="C:endomembrane system"/>
    <property type="evidence" value="ECO:0007669"/>
    <property type="project" value="UniProtKB-SubCell"/>
</dbReference>
<dbReference type="PANTHER" id="PTHR13325">
    <property type="entry name" value="PROTEASE M50 MEMBRANE-BOUND TRANSCRIPTION FACTOR SITE 2 PROTEASE"/>
    <property type="match status" value="1"/>
</dbReference>
<dbReference type="GO" id="GO:0031293">
    <property type="term" value="P:membrane protein intracellular domain proteolysis"/>
    <property type="evidence" value="ECO:0000318"/>
    <property type="project" value="GO_Central"/>
</dbReference>
<evidence type="ECO:0000256" key="1">
    <source>
        <dbReference type="ARBA" id="ARBA00001350"/>
    </source>
</evidence>
<dbReference type="Pfam" id="PF02163">
    <property type="entry name" value="Peptidase_M50"/>
    <property type="match status" value="1"/>
</dbReference>
<feature type="transmembrane region" description="Helical" evidence="11">
    <location>
        <begin position="468"/>
        <end position="489"/>
    </location>
</feature>
<dbReference type="CTD" id="6754103"/>
<dbReference type="PhylomeDB" id="B3RYA0"/>
<gene>
    <name evidence="13" type="ORF">TRIADDRAFT_24878</name>
</gene>
<feature type="transmembrane region" description="Helical" evidence="11">
    <location>
        <begin position="20"/>
        <end position="37"/>
    </location>
</feature>
<evidence type="ECO:0000256" key="4">
    <source>
        <dbReference type="ARBA" id="ARBA00012347"/>
    </source>
</evidence>
<reference evidence="13 14" key="1">
    <citation type="journal article" date="2008" name="Nature">
        <title>The Trichoplax genome and the nature of placozoans.</title>
        <authorList>
            <person name="Srivastava M."/>
            <person name="Begovic E."/>
            <person name="Chapman J."/>
            <person name="Putnam N.H."/>
            <person name="Hellsten U."/>
            <person name="Kawashima T."/>
            <person name="Kuo A."/>
            <person name="Mitros T."/>
            <person name="Salamov A."/>
            <person name="Carpenter M.L."/>
            <person name="Signorovitch A.Y."/>
            <person name="Moreno M.A."/>
            <person name="Kamm K."/>
            <person name="Grimwood J."/>
            <person name="Schmutz J."/>
            <person name="Shapiro H."/>
            <person name="Grigoriev I.V."/>
            <person name="Buss L.W."/>
            <person name="Schierwater B."/>
            <person name="Dellaporta S.L."/>
            <person name="Rokhsar D.S."/>
        </authorList>
    </citation>
    <scope>NUCLEOTIDE SEQUENCE [LARGE SCALE GENOMIC DNA]</scope>
    <source>
        <strain evidence="13 14">Grell-BS-1999</strain>
    </source>
</reference>
<dbReference type="PRINTS" id="PR01000">
    <property type="entry name" value="SREBPS2PTASE"/>
</dbReference>
<dbReference type="SUPFAM" id="SSF50156">
    <property type="entry name" value="PDZ domain-like"/>
    <property type="match status" value="1"/>
</dbReference>
<evidence type="ECO:0000256" key="7">
    <source>
        <dbReference type="ARBA" id="ARBA00022989"/>
    </source>
</evidence>
<dbReference type="InterPro" id="IPR001193">
    <property type="entry name" value="MBTPS2"/>
</dbReference>
<dbReference type="InterPro" id="IPR036034">
    <property type="entry name" value="PDZ_sf"/>
</dbReference>
<name>B3RYA0_TRIAD</name>
<dbReference type="GO" id="GO:1905897">
    <property type="term" value="P:regulation of response to endoplasmic reticulum stress"/>
    <property type="evidence" value="ECO:0000318"/>
    <property type="project" value="GO_Central"/>
</dbReference>
<organism evidence="13 14">
    <name type="scientific">Trichoplax adhaerens</name>
    <name type="common">Trichoplax reptans</name>
    <dbReference type="NCBI Taxonomy" id="10228"/>
    <lineage>
        <taxon>Eukaryota</taxon>
        <taxon>Metazoa</taxon>
        <taxon>Placozoa</taxon>
        <taxon>Uniplacotomia</taxon>
        <taxon>Trichoplacea</taxon>
        <taxon>Trichoplacidae</taxon>
        <taxon>Trichoplax</taxon>
    </lineage>
</organism>